<dbReference type="Proteomes" id="UP000216008">
    <property type="component" value="Unassembled WGS sequence"/>
</dbReference>
<accession>A0A267MDE2</accession>
<dbReference type="RefSeq" id="WP_095182518.1">
    <property type="nucleotide sequence ID" value="NZ_NIBC01000054.1"/>
</dbReference>
<organism evidence="2 3">
    <name type="scientific">Lactobacillus johnsonii</name>
    <dbReference type="NCBI Taxonomy" id="33959"/>
    <lineage>
        <taxon>Bacteria</taxon>
        <taxon>Bacillati</taxon>
        <taxon>Bacillota</taxon>
        <taxon>Bacilli</taxon>
        <taxon>Lactobacillales</taxon>
        <taxon>Lactobacillaceae</taxon>
        <taxon>Lactobacillus</taxon>
    </lineage>
</organism>
<reference evidence="2 3" key="1">
    <citation type="submission" date="2017-05" db="EMBL/GenBank/DDBJ databases">
        <title>Lactobacillus johnsonii from commercial turkeys.</title>
        <authorList>
            <person name="Johnson T.J."/>
            <person name="Youmans B."/>
        </authorList>
    </citation>
    <scope>NUCLEOTIDE SEQUENCE [LARGE SCALE GENOMIC DNA]</scope>
    <source>
        <strain evidence="2 3">UMNLJ114</strain>
    </source>
</reference>
<feature type="transmembrane region" description="Helical" evidence="1">
    <location>
        <begin position="39"/>
        <end position="57"/>
    </location>
</feature>
<keyword evidence="1" id="KW-0812">Transmembrane</keyword>
<feature type="transmembrane region" description="Helical" evidence="1">
    <location>
        <begin position="14"/>
        <end position="33"/>
    </location>
</feature>
<dbReference type="AlphaFoldDB" id="A0A267MDE2"/>
<keyword evidence="1" id="KW-0472">Membrane</keyword>
<name>A0A267MDE2_LACJH</name>
<feature type="transmembrane region" description="Helical" evidence="1">
    <location>
        <begin position="150"/>
        <end position="170"/>
    </location>
</feature>
<gene>
    <name evidence="2" type="ORF">A3Q24_01210</name>
</gene>
<protein>
    <submittedName>
        <fullName evidence="2">Uncharacterized protein</fullName>
    </submittedName>
</protein>
<feature type="transmembrane region" description="Helical" evidence="1">
    <location>
        <begin position="94"/>
        <end position="113"/>
    </location>
</feature>
<evidence type="ECO:0000313" key="3">
    <source>
        <dbReference type="Proteomes" id="UP000216008"/>
    </source>
</evidence>
<comment type="caution">
    <text evidence="2">The sequence shown here is derived from an EMBL/GenBank/DDBJ whole genome shotgun (WGS) entry which is preliminary data.</text>
</comment>
<dbReference type="EMBL" id="NIBD01000006">
    <property type="protein sequence ID" value="PAB56885.1"/>
    <property type="molecule type" value="Genomic_DNA"/>
</dbReference>
<proteinExistence type="predicted"/>
<keyword evidence="1" id="KW-1133">Transmembrane helix</keyword>
<feature type="transmembrane region" description="Helical" evidence="1">
    <location>
        <begin position="69"/>
        <end position="88"/>
    </location>
</feature>
<evidence type="ECO:0000313" key="2">
    <source>
        <dbReference type="EMBL" id="PAB56885.1"/>
    </source>
</evidence>
<evidence type="ECO:0000256" key="1">
    <source>
        <dbReference type="SAM" id="Phobius"/>
    </source>
</evidence>
<feature type="transmembrane region" description="Helical" evidence="1">
    <location>
        <begin position="125"/>
        <end position="144"/>
    </location>
</feature>
<sequence length="185" mass="21447">MNFERTWEQRHRKLVMFMKVIQFCMVSLIAPLMIGNLRLFILCFGIGIIVYYGIEIYQNFLESGIGNKILLLVHSILWGILLILSIMLSFYSAYTIPTVIGALTVGFLMFKAYRITEMGLLDSDIKLIISISLILVGSIITGMAFFINKILFYIIVASVGVIYWIYYWTVRFLMEKRDIRKDDIV</sequence>